<evidence type="ECO:0000313" key="6">
    <source>
        <dbReference type="EMBL" id="GAK52279.1"/>
    </source>
</evidence>
<dbReference type="InterPro" id="IPR022742">
    <property type="entry name" value="Hydrolase_4"/>
</dbReference>
<dbReference type="AlphaFoldDB" id="A0A081BPG3"/>
<dbReference type="HOGENOM" id="CLU_330826_0_0_0"/>
<accession>A0A081BPG3</accession>
<dbReference type="PANTHER" id="PTHR22946:SF9">
    <property type="entry name" value="POLYKETIDE TRANSFERASE AF380"/>
    <property type="match status" value="1"/>
</dbReference>
<keyword evidence="3" id="KW-0812">Transmembrane</keyword>
<feature type="domain" description="Serine aminopeptidase S33" evidence="5">
    <location>
        <begin position="348"/>
        <end position="467"/>
    </location>
</feature>
<feature type="domain" description="AB hydrolase-1" evidence="4">
    <location>
        <begin position="72"/>
        <end position="204"/>
    </location>
</feature>
<dbReference type="SUPFAM" id="SSF53474">
    <property type="entry name" value="alpha/beta-Hydrolases"/>
    <property type="match status" value="3"/>
</dbReference>
<evidence type="ECO:0000259" key="4">
    <source>
        <dbReference type="Pfam" id="PF00561"/>
    </source>
</evidence>
<dbReference type="PRINTS" id="PR00111">
    <property type="entry name" value="ABHYDROLASE"/>
</dbReference>
<comment type="similarity">
    <text evidence="2">Belongs to the AB hydrolase superfamily. FUS2 hydrolase family.</text>
</comment>
<evidence type="ECO:0000259" key="5">
    <source>
        <dbReference type="Pfam" id="PF12146"/>
    </source>
</evidence>
<keyword evidence="6" id="KW-0808">Transferase</keyword>
<gene>
    <name evidence="6" type="ORF">U14_03530</name>
</gene>
<dbReference type="Pfam" id="PF00561">
    <property type="entry name" value="Abhydrolase_1"/>
    <property type="match status" value="1"/>
</dbReference>
<dbReference type="STRING" id="1499966.U14_03530"/>
<keyword evidence="3" id="KW-0472">Membrane</keyword>
<keyword evidence="1" id="KW-0378">Hydrolase</keyword>
<feature type="transmembrane region" description="Helical" evidence="3">
    <location>
        <begin position="7"/>
        <end position="26"/>
    </location>
</feature>
<keyword evidence="3" id="KW-1133">Transmembrane helix</keyword>
<feature type="domain" description="Serine aminopeptidase S33" evidence="5">
    <location>
        <begin position="636"/>
        <end position="750"/>
    </location>
</feature>
<dbReference type="GO" id="GO:0052689">
    <property type="term" value="F:carboxylic ester hydrolase activity"/>
    <property type="evidence" value="ECO:0007669"/>
    <property type="project" value="UniProtKB-ARBA"/>
</dbReference>
<evidence type="ECO:0000256" key="3">
    <source>
        <dbReference type="SAM" id="Phobius"/>
    </source>
</evidence>
<name>A0A081BPG3_9BACT</name>
<keyword evidence="7" id="KW-1185">Reference proteome</keyword>
<proteinExistence type="inferred from homology"/>
<dbReference type="InterPro" id="IPR029058">
    <property type="entry name" value="AB_hydrolase_fold"/>
</dbReference>
<dbReference type="Proteomes" id="UP000030700">
    <property type="component" value="Unassembled WGS sequence"/>
</dbReference>
<protein>
    <submittedName>
        <fullName evidence="6">Dihydrolipoamide S-acetyltransferase</fullName>
    </submittedName>
</protein>
<dbReference type="InterPro" id="IPR050261">
    <property type="entry name" value="FrsA_esterase"/>
</dbReference>
<dbReference type="EMBL" id="DF820458">
    <property type="protein sequence ID" value="GAK52279.1"/>
    <property type="molecule type" value="Genomic_DNA"/>
</dbReference>
<dbReference type="PANTHER" id="PTHR22946">
    <property type="entry name" value="DIENELACTONE HYDROLASE DOMAIN-CONTAINING PROTEIN-RELATED"/>
    <property type="match status" value="1"/>
</dbReference>
<dbReference type="Gene3D" id="3.40.50.1820">
    <property type="entry name" value="alpha/beta hydrolase"/>
    <property type="match status" value="3"/>
</dbReference>
<evidence type="ECO:0000256" key="2">
    <source>
        <dbReference type="ARBA" id="ARBA00038115"/>
    </source>
</evidence>
<dbReference type="GO" id="GO:0016740">
    <property type="term" value="F:transferase activity"/>
    <property type="evidence" value="ECO:0007669"/>
    <property type="project" value="UniProtKB-KW"/>
</dbReference>
<sequence>MLKRRSFQMGIVGGMLVAFLCAAYLFQHRSQIIHKIRSFWGVQTHEIEFFSRNIKLKGTLYTPHRWMSGKAPAIVFCHGGTSIGRKLAIYVIAARQLAERGYVVLTFDFRGFGESDDPPHDSSVANAVSDLDFTQDISAALTYLSGVNYVDPARLFLIGHSFGGGVVLPASVKDERIRKTVSISPPRNTQRLQYAKDALDPMYPTRRLSADMGIDPPIAPEIFYPHLREYTAEEILRYPNHVPLLLIDGSKESVQDRHFLKTVATLLHEPKKYVTIQGADHYYGTRRDQNGAAGDLEYDNAPMTALVSEIDAWLKDDAPLPVVNDVWFFSGHLKIAGTLYLPAYSGKPAPGIVLCHGATRYGRHLALYMILAEQLMQRGYAVLTFDFRGFGQSEHPEDLLFANELDFTQDASAAVTYLSALNAVDASRLTVIGHSFGGGVAISNSVKDSRVQRIISISPPRNTQALVFGPNAVDPMFLSQKLSTEMGVSPPIPPELLYPHEREYTPEEILRYPDHQPILFIDGEKEPARDVAFLRSVVKQVRDPKKYVTIPGADHYFGTRFQQNGGAGDLEYKAEPMTALTNAIDSWLKDETPPTTIRDVVFLSGNLWLTGTLYLPPTTPGTRLPGVVLCHDVTPLGRHLALYELLARALMERGYAVITIDFRGFGDSQTPTRLENFSDLDFAQDVQAALSFFAEQPMIDASRLFAVGHAFGGGVVRQASLEDRRIRRVVVISPLRRVQEQFFAQDAPFPNQPQEQMTAAMRLPELLPKTVLYPHLRDYALEATLQYQTHPPILYVDGSAEDQADLAFLRELLPRIPESKRYVTISDADRYYGTLPDQTYAEGTEFNREVLNRLSDEIDRWLKQEQ</sequence>
<dbReference type="InterPro" id="IPR000073">
    <property type="entry name" value="AB_hydrolase_1"/>
</dbReference>
<reference evidence="6" key="1">
    <citation type="journal article" date="2015" name="PeerJ">
        <title>First genomic representation of candidate bacterial phylum KSB3 points to enhanced environmental sensing as a trigger of wastewater bulking.</title>
        <authorList>
            <person name="Sekiguchi Y."/>
            <person name="Ohashi A."/>
            <person name="Parks D.H."/>
            <person name="Yamauchi T."/>
            <person name="Tyson G.W."/>
            <person name="Hugenholtz P."/>
        </authorList>
    </citation>
    <scope>NUCLEOTIDE SEQUENCE [LARGE SCALE GENOMIC DNA]</scope>
</reference>
<evidence type="ECO:0000313" key="7">
    <source>
        <dbReference type="Proteomes" id="UP000030700"/>
    </source>
</evidence>
<dbReference type="Pfam" id="PF12146">
    <property type="entry name" value="Hydrolase_4"/>
    <property type="match status" value="2"/>
</dbReference>
<evidence type="ECO:0000256" key="1">
    <source>
        <dbReference type="ARBA" id="ARBA00022801"/>
    </source>
</evidence>
<organism evidence="6">
    <name type="scientific">Candidatus Moduliflexus flocculans</name>
    <dbReference type="NCBI Taxonomy" id="1499966"/>
    <lineage>
        <taxon>Bacteria</taxon>
        <taxon>Candidatus Moduliflexota</taxon>
        <taxon>Candidatus Moduliflexia</taxon>
        <taxon>Candidatus Moduliflexales</taxon>
        <taxon>Candidatus Moduliflexaceae</taxon>
    </lineage>
</organism>